<dbReference type="GeneID" id="4393206"/>
<feature type="region of interest" description="Disordered" evidence="1">
    <location>
        <begin position="40"/>
        <end position="65"/>
    </location>
</feature>
<dbReference type="EMBL" id="CH408033">
    <property type="protein sequence ID" value="EAQ85851.1"/>
    <property type="molecule type" value="Genomic_DNA"/>
</dbReference>
<accession>Q2GY50</accession>
<evidence type="ECO:0000256" key="1">
    <source>
        <dbReference type="SAM" id="MobiDB-lite"/>
    </source>
</evidence>
<dbReference type="InParanoid" id="Q2GY50"/>
<protein>
    <submittedName>
        <fullName evidence="2">Uncharacterized protein</fullName>
    </submittedName>
</protein>
<dbReference type="Proteomes" id="UP000001056">
    <property type="component" value="Unassembled WGS sequence"/>
</dbReference>
<organism evidence="2 3">
    <name type="scientific">Chaetomium globosum (strain ATCC 6205 / CBS 148.51 / DSM 1962 / NBRC 6347 / NRRL 1970)</name>
    <name type="common">Soil fungus</name>
    <dbReference type="NCBI Taxonomy" id="306901"/>
    <lineage>
        <taxon>Eukaryota</taxon>
        <taxon>Fungi</taxon>
        <taxon>Dikarya</taxon>
        <taxon>Ascomycota</taxon>
        <taxon>Pezizomycotina</taxon>
        <taxon>Sordariomycetes</taxon>
        <taxon>Sordariomycetidae</taxon>
        <taxon>Sordariales</taxon>
        <taxon>Chaetomiaceae</taxon>
        <taxon>Chaetomium</taxon>
    </lineage>
</organism>
<name>Q2GY50_CHAGB</name>
<reference evidence="3" key="1">
    <citation type="journal article" date="2015" name="Genome Announc.">
        <title>Draft genome sequence of the cellulolytic fungus Chaetomium globosum.</title>
        <authorList>
            <person name="Cuomo C.A."/>
            <person name="Untereiner W.A."/>
            <person name="Ma L.-J."/>
            <person name="Grabherr M."/>
            <person name="Birren B.W."/>
        </authorList>
    </citation>
    <scope>NUCLEOTIDE SEQUENCE [LARGE SCALE GENOMIC DNA]</scope>
    <source>
        <strain evidence="3">ATCC 6205 / CBS 148.51 / DSM 1962 / NBRC 6347 / NRRL 1970</strain>
    </source>
</reference>
<keyword evidence="3" id="KW-1185">Reference proteome</keyword>
<gene>
    <name evidence="2" type="ORF">CHGG_07104</name>
</gene>
<evidence type="ECO:0000313" key="3">
    <source>
        <dbReference type="Proteomes" id="UP000001056"/>
    </source>
</evidence>
<sequence>MPETAGKARKGMHVGGLRETAYQLFSQSLDIPPRLRYLEISGPGKKTNPSVIDHPEGLESGPSHYNSLVGGHPGLVPACTGFRNWGPLELQAPTRLMAGYRTMHSLPRKWLLQPPTVELLAEQNS</sequence>
<dbReference type="HOGENOM" id="CLU_1992368_0_0_1"/>
<evidence type="ECO:0000313" key="2">
    <source>
        <dbReference type="EMBL" id="EAQ85851.1"/>
    </source>
</evidence>
<dbReference type="AlphaFoldDB" id="Q2GY50"/>
<proteinExistence type="predicted"/>
<dbReference type="VEuPathDB" id="FungiDB:CHGG_07104"/>
<dbReference type="RefSeq" id="XP_001224760.1">
    <property type="nucleotide sequence ID" value="XM_001224759.1"/>
</dbReference>